<sequence>MIDKVLSSAVPWMSGRVGSELVDFHRESAVLVSNPAVRGIRDAITDLVPIHRSSRGTSCA</sequence>
<dbReference type="AlphaFoldDB" id="W7J887"/>
<gene>
    <name evidence="1" type="ORF">UO65_2478</name>
</gene>
<organism evidence="1 2">
    <name type="scientific">Actinokineospora spheciospongiae</name>
    <dbReference type="NCBI Taxonomy" id="909613"/>
    <lineage>
        <taxon>Bacteria</taxon>
        <taxon>Bacillati</taxon>
        <taxon>Actinomycetota</taxon>
        <taxon>Actinomycetes</taxon>
        <taxon>Pseudonocardiales</taxon>
        <taxon>Pseudonocardiaceae</taxon>
        <taxon>Actinokineospora</taxon>
    </lineage>
</organism>
<name>W7J887_9PSEU</name>
<reference evidence="1 2" key="1">
    <citation type="journal article" date="2014" name="Genome Announc.">
        <title>Draft Genome Sequence of the Antitrypanosomally Active Sponge-Associated Bacterium Actinokineospora sp. Strain EG49.</title>
        <authorList>
            <person name="Harjes J."/>
            <person name="Ryu T."/>
            <person name="Abdelmohsen U.R."/>
            <person name="Moitinho-Silva L."/>
            <person name="Horn H."/>
            <person name="Ravasi T."/>
            <person name="Hentschel U."/>
        </authorList>
    </citation>
    <scope>NUCLEOTIDE SEQUENCE [LARGE SCALE GENOMIC DNA]</scope>
    <source>
        <strain evidence="1 2">EG49</strain>
    </source>
</reference>
<dbReference type="STRING" id="909613.UO65_2478"/>
<evidence type="ECO:0000313" key="1">
    <source>
        <dbReference type="EMBL" id="EWC62229.1"/>
    </source>
</evidence>
<dbReference type="Proteomes" id="UP000019277">
    <property type="component" value="Unassembled WGS sequence"/>
</dbReference>
<dbReference type="EMBL" id="AYXG01000084">
    <property type="protein sequence ID" value="EWC62229.1"/>
    <property type="molecule type" value="Genomic_DNA"/>
</dbReference>
<proteinExistence type="predicted"/>
<comment type="caution">
    <text evidence="1">The sequence shown here is derived from an EMBL/GenBank/DDBJ whole genome shotgun (WGS) entry which is preliminary data.</text>
</comment>
<accession>W7J887</accession>
<protein>
    <submittedName>
        <fullName evidence="1">Uncharacterized protein</fullName>
    </submittedName>
</protein>
<keyword evidence="2" id="KW-1185">Reference proteome</keyword>
<evidence type="ECO:0000313" key="2">
    <source>
        <dbReference type="Proteomes" id="UP000019277"/>
    </source>
</evidence>